<dbReference type="InParanoid" id="A0A2P5EV79"/>
<dbReference type="EMBL" id="JXTC01000094">
    <property type="protein sequence ID" value="PON89446.1"/>
    <property type="molecule type" value="Genomic_DNA"/>
</dbReference>
<comment type="caution">
    <text evidence="3">The sequence shown here is derived from an EMBL/GenBank/DDBJ whole genome shotgun (WGS) entry which is preliminary data.</text>
</comment>
<name>A0A2P5EV79_TREOI</name>
<evidence type="ECO:0000313" key="4">
    <source>
        <dbReference type="Proteomes" id="UP000237000"/>
    </source>
</evidence>
<evidence type="ECO:0008006" key="5">
    <source>
        <dbReference type="Google" id="ProtNLM"/>
    </source>
</evidence>
<evidence type="ECO:0000256" key="2">
    <source>
        <dbReference type="SAM" id="Phobius"/>
    </source>
</evidence>
<dbReference type="STRING" id="63057.A0A2P5EV79"/>
<evidence type="ECO:0000256" key="1">
    <source>
        <dbReference type="SAM" id="MobiDB-lite"/>
    </source>
</evidence>
<sequence length="186" mass="20515">MNAMEGEAMKQLERKWLGKQSSTKCLDLNAQVSSSLNPESFWGLFLIAGISSLSALLIHVAIFFYGQRHIILRSPASTEASTYDRILLVFKIFGQKYSKSPHGTSEKSTQVLSTDHRGGTNNVNVHGIVPIDEAIANSSSPRQSPSSGTYSEHRDPSLDFSEEQDQTSTGCEDLNRRPVVELTIQN</sequence>
<dbReference type="AlphaFoldDB" id="A0A2P5EV79"/>
<keyword evidence="2" id="KW-1133">Transmembrane helix</keyword>
<dbReference type="OrthoDB" id="10308135at2759"/>
<keyword evidence="2" id="KW-0812">Transmembrane</keyword>
<protein>
    <recommendedName>
        <fullName evidence="5">Transmembrane protein</fullName>
    </recommendedName>
</protein>
<feature type="region of interest" description="Disordered" evidence="1">
    <location>
        <begin position="98"/>
        <end position="123"/>
    </location>
</feature>
<dbReference type="Proteomes" id="UP000237000">
    <property type="component" value="Unassembled WGS sequence"/>
</dbReference>
<feature type="transmembrane region" description="Helical" evidence="2">
    <location>
        <begin position="41"/>
        <end position="65"/>
    </location>
</feature>
<reference evidence="4" key="1">
    <citation type="submission" date="2016-06" db="EMBL/GenBank/DDBJ databases">
        <title>Parallel loss of symbiosis genes in relatives of nitrogen-fixing non-legume Parasponia.</title>
        <authorList>
            <person name="Van Velzen R."/>
            <person name="Holmer R."/>
            <person name="Bu F."/>
            <person name="Rutten L."/>
            <person name="Van Zeijl A."/>
            <person name="Liu W."/>
            <person name="Santuari L."/>
            <person name="Cao Q."/>
            <person name="Sharma T."/>
            <person name="Shen D."/>
            <person name="Roswanjaya Y."/>
            <person name="Wardhani T."/>
            <person name="Kalhor M.S."/>
            <person name="Jansen J."/>
            <person name="Van den Hoogen J."/>
            <person name="Gungor B."/>
            <person name="Hartog M."/>
            <person name="Hontelez J."/>
            <person name="Verver J."/>
            <person name="Yang W.-C."/>
            <person name="Schijlen E."/>
            <person name="Repin R."/>
            <person name="Schilthuizen M."/>
            <person name="Schranz E."/>
            <person name="Heidstra R."/>
            <person name="Miyata K."/>
            <person name="Fedorova E."/>
            <person name="Kohlen W."/>
            <person name="Bisseling T."/>
            <person name="Smit S."/>
            <person name="Geurts R."/>
        </authorList>
    </citation>
    <scope>NUCLEOTIDE SEQUENCE [LARGE SCALE GENOMIC DNA]</scope>
    <source>
        <strain evidence="4">cv. RG33-2</strain>
    </source>
</reference>
<keyword evidence="4" id="KW-1185">Reference proteome</keyword>
<gene>
    <name evidence="3" type="ORF">TorRG33x02_147970</name>
</gene>
<evidence type="ECO:0000313" key="3">
    <source>
        <dbReference type="EMBL" id="PON89446.1"/>
    </source>
</evidence>
<feature type="region of interest" description="Disordered" evidence="1">
    <location>
        <begin position="135"/>
        <end position="186"/>
    </location>
</feature>
<accession>A0A2P5EV79</accession>
<keyword evidence="2" id="KW-0472">Membrane</keyword>
<proteinExistence type="predicted"/>
<feature type="compositionally biased region" description="Low complexity" evidence="1">
    <location>
        <begin position="138"/>
        <end position="147"/>
    </location>
</feature>
<organism evidence="3 4">
    <name type="scientific">Trema orientale</name>
    <name type="common">Charcoal tree</name>
    <name type="synonym">Celtis orientalis</name>
    <dbReference type="NCBI Taxonomy" id="63057"/>
    <lineage>
        <taxon>Eukaryota</taxon>
        <taxon>Viridiplantae</taxon>
        <taxon>Streptophyta</taxon>
        <taxon>Embryophyta</taxon>
        <taxon>Tracheophyta</taxon>
        <taxon>Spermatophyta</taxon>
        <taxon>Magnoliopsida</taxon>
        <taxon>eudicotyledons</taxon>
        <taxon>Gunneridae</taxon>
        <taxon>Pentapetalae</taxon>
        <taxon>rosids</taxon>
        <taxon>fabids</taxon>
        <taxon>Rosales</taxon>
        <taxon>Cannabaceae</taxon>
        <taxon>Trema</taxon>
    </lineage>
</organism>